<feature type="transmembrane region" description="Helical" evidence="2">
    <location>
        <begin position="300"/>
        <end position="318"/>
    </location>
</feature>
<keyword evidence="2" id="KW-0812">Transmembrane</keyword>
<evidence type="ECO:0000256" key="1">
    <source>
        <dbReference type="SAM" id="Coils"/>
    </source>
</evidence>
<gene>
    <name evidence="4" type="ordered locus">FN3523_0728</name>
</gene>
<keyword evidence="1" id="KW-0175">Coiled coil</keyword>
<dbReference type="InterPro" id="IPR046159">
    <property type="entry name" value="DUF6161"/>
</dbReference>
<dbReference type="HOGENOM" id="CLU_658512_0_0_6"/>
<organism evidence="4 5">
    <name type="scientific">Francisella hispaniensis</name>
    <dbReference type="NCBI Taxonomy" id="622488"/>
    <lineage>
        <taxon>Bacteria</taxon>
        <taxon>Pseudomonadati</taxon>
        <taxon>Pseudomonadota</taxon>
        <taxon>Gammaproteobacteria</taxon>
        <taxon>Thiotrichales</taxon>
        <taxon>Francisellaceae</taxon>
        <taxon>Francisella</taxon>
    </lineage>
</organism>
<keyword evidence="2" id="KW-1133">Transmembrane helix</keyword>
<evidence type="ECO:0000313" key="4">
    <source>
        <dbReference type="EMBL" id="AEB28585.1"/>
    </source>
</evidence>
<protein>
    <recommendedName>
        <fullName evidence="3">DUF6161 domain-containing protein</fullName>
    </recommendedName>
</protein>
<dbReference type="eggNOG" id="ENOG5030FBH">
    <property type="taxonomic scope" value="Bacteria"/>
</dbReference>
<dbReference type="AlphaFoldDB" id="F4BK91"/>
<evidence type="ECO:0000259" key="3">
    <source>
        <dbReference type="Pfam" id="PF19658"/>
    </source>
</evidence>
<dbReference type="RefSeq" id="WP_014548037.1">
    <property type="nucleotide sequence ID" value="NC_017449.1"/>
</dbReference>
<sequence>MKYTISDYLGKNWQFDDLNDLRIFLEDELVVYEEKATGILNSPISKLKQAINQIDNHKNQIANSAGNALSQQISNFQRSFLNLSNANWIWSGQPSFQKYLEARKISPGAGQAFLHVLKNSTNASINNYDSLRGYILGYEYEMQGKSEITQRQKSEESSYERLRERLDTKTNEIVSFAGDKKSEVEEIVNKFNDDVKQAQDDRDREFKELNDKIEKNFDTLIEKKTKELENLEHTYHEKLRLEKPAEYWGKRAKNYRNVAFVWGTLLAFLLIVGVYIGLYFFNHWLAAKEIGLKLDTFQGAIIFASIIGLYGYLIRLFSKMTLSSFHLQNDAKEREQLTYVYLALTNDSNAVTEESRNIVLQALFSRADYGLLGRDSSPVMPSSINELINLIKNRL</sequence>
<dbReference type="EMBL" id="CP002558">
    <property type="protein sequence ID" value="AEB28585.1"/>
    <property type="molecule type" value="Genomic_DNA"/>
</dbReference>
<dbReference type="KEGG" id="fcn:FN3523_0728"/>
<dbReference type="Proteomes" id="UP000008303">
    <property type="component" value="Chromosome"/>
</dbReference>
<feature type="domain" description="DUF6161" evidence="3">
    <location>
        <begin position="180"/>
        <end position="378"/>
    </location>
</feature>
<reference evidence="5" key="1">
    <citation type="journal article" date="2011" name="Appl. Environ. Microbiol.">
        <title>Common ancestry and novel genetic traits of Francisella novicida-like isolates from North America and Australia as revealed by comparative genomic analyses.</title>
        <authorList>
            <person name="Siddaramappa S."/>
            <person name="Challacombe J.F."/>
            <person name="Petersen J.M."/>
            <person name="Pillai S."/>
            <person name="Hogg G."/>
            <person name="Kuske C.R."/>
        </authorList>
    </citation>
    <scope>NUCLEOTIDE SEQUENCE [LARGE SCALE GENOMIC DNA]</scope>
    <source>
        <strain evidence="5">3523</strain>
    </source>
</reference>
<proteinExistence type="predicted"/>
<keyword evidence="2" id="KW-0472">Membrane</keyword>
<dbReference type="PATRIC" id="fig|676032.3.peg.731"/>
<feature type="transmembrane region" description="Helical" evidence="2">
    <location>
        <begin position="259"/>
        <end position="280"/>
    </location>
</feature>
<evidence type="ECO:0000313" key="5">
    <source>
        <dbReference type="Proteomes" id="UP000008303"/>
    </source>
</evidence>
<feature type="coiled-coil region" evidence="1">
    <location>
        <begin position="152"/>
        <end position="241"/>
    </location>
</feature>
<evidence type="ECO:0000256" key="2">
    <source>
        <dbReference type="SAM" id="Phobius"/>
    </source>
</evidence>
<name>F4BK91_9GAMM</name>
<accession>F4BK91</accession>
<dbReference type="Pfam" id="PF19658">
    <property type="entry name" value="DUF6161"/>
    <property type="match status" value="1"/>
</dbReference>